<evidence type="ECO:0000313" key="3">
    <source>
        <dbReference type="EMBL" id="KAF7136727.1"/>
    </source>
</evidence>
<evidence type="ECO:0000256" key="1">
    <source>
        <dbReference type="SAM" id="Coils"/>
    </source>
</evidence>
<evidence type="ECO:0000256" key="2">
    <source>
        <dbReference type="SAM" id="MobiDB-lite"/>
    </source>
</evidence>
<keyword evidence="1" id="KW-0175">Coiled coil</keyword>
<feature type="region of interest" description="Disordered" evidence="2">
    <location>
        <begin position="1"/>
        <end position="47"/>
    </location>
</feature>
<sequence length="253" mass="28145">MKAPKPHGGGLFDALMLSPSNVARAARPPGHPPPPPDTPTPAPRSFQVPLDTLWDSETLVELQEQIRHQELEFLWGRLQEELEKQDEEHLATIKQLEGEVQELQKALSILKNPKPVTEAPKTLWIAQGSRNPRTEESDSTRLPSKTAPEMPIVSKRPAQQSQPRKTSYVDIASLLATNPGGQGWQTVPEKKARKPQKTQITQPELKPVKHCPREARRLILRRDGGQDALTVAKEDIILQLNLALTRAGLPGFT</sequence>
<feature type="compositionally biased region" description="Pro residues" evidence="2">
    <location>
        <begin position="29"/>
        <end position="42"/>
    </location>
</feature>
<dbReference type="EMBL" id="JACBAD010001733">
    <property type="protein sequence ID" value="KAF7136727.1"/>
    <property type="molecule type" value="Genomic_DNA"/>
</dbReference>
<proteinExistence type="predicted"/>
<dbReference type="Proteomes" id="UP000630445">
    <property type="component" value="Unassembled WGS sequence"/>
</dbReference>
<protein>
    <submittedName>
        <fullName evidence="3">Uncharacterized protein</fullName>
    </submittedName>
</protein>
<feature type="coiled-coil region" evidence="1">
    <location>
        <begin position="79"/>
        <end position="113"/>
    </location>
</feature>
<gene>
    <name evidence="3" type="ORF">CNMCM5793_006045</name>
</gene>
<dbReference type="AlphaFoldDB" id="A0A8H6PGU6"/>
<reference evidence="3" key="1">
    <citation type="submission" date="2020-06" db="EMBL/GenBank/DDBJ databases">
        <title>Draft genome sequences of strains closely related to Aspergillus parafelis and Aspergillus hiratsukae.</title>
        <authorList>
            <person name="Dos Santos R.A.C."/>
            <person name="Rivero-Menendez O."/>
            <person name="Steenwyk J.L."/>
            <person name="Mead M.E."/>
            <person name="Goldman G.H."/>
            <person name="Alastruey-Izquierdo A."/>
            <person name="Rokas A."/>
        </authorList>
    </citation>
    <scope>NUCLEOTIDE SEQUENCE</scope>
    <source>
        <strain evidence="3">CNM-CM5793</strain>
    </source>
</reference>
<name>A0A8H6PGU6_9EURO</name>
<organism evidence="3 4">
    <name type="scientific">Aspergillus hiratsukae</name>
    <dbReference type="NCBI Taxonomy" id="1194566"/>
    <lineage>
        <taxon>Eukaryota</taxon>
        <taxon>Fungi</taxon>
        <taxon>Dikarya</taxon>
        <taxon>Ascomycota</taxon>
        <taxon>Pezizomycotina</taxon>
        <taxon>Eurotiomycetes</taxon>
        <taxon>Eurotiomycetidae</taxon>
        <taxon>Eurotiales</taxon>
        <taxon>Aspergillaceae</taxon>
        <taxon>Aspergillus</taxon>
        <taxon>Aspergillus subgen. Fumigati</taxon>
    </lineage>
</organism>
<evidence type="ECO:0000313" key="4">
    <source>
        <dbReference type="Proteomes" id="UP000630445"/>
    </source>
</evidence>
<dbReference type="OrthoDB" id="4365810at2759"/>
<accession>A0A8H6PGU6</accession>
<feature type="region of interest" description="Disordered" evidence="2">
    <location>
        <begin position="120"/>
        <end position="165"/>
    </location>
</feature>
<feature type="region of interest" description="Disordered" evidence="2">
    <location>
        <begin position="179"/>
        <end position="201"/>
    </location>
</feature>
<keyword evidence="4" id="KW-1185">Reference proteome</keyword>
<comment type="caution">
    <text evidence="3">The sequence shown here is derived from an EMBL/GenBank/DDBJ whole genome shotgun (WGS) entry which is preliminary data.</text>
</comment>